<dbReference type="Pfam" id="PF05239">
    <property type="entry name" value="PRC"/>
    <property type="match status" value="1"/>
</dbReference>
<dbReference type="InterPro" id="IPR011033">
    <property type="entry name" value="PRC_barrel-like_sf"/>
</dbReference>
<organism evidence="2 3">
    <name type="scientific">Dictyobacter alpinus</name>
    <dbReference type="NCBI Taxonomy" id="2014873"/>
    <lineage>
        <taxon>Bacteria</taxon>
        <taxon>Bacillati</taxon>
        <taxon>Chloroflexota</taxon>
        <taxon>Ktedonobacteria</taxon>
        <taxon>Ktedonobacterales</taxon>
        <taxon>Dictyobacteraceae</taxon>
        <taxon>Dictyobacter</taxon>
    </lineage>
</organism>
<dbReference type="Gene3D" id="2.30.30.240">
    <property type="entry name" value="PRC-barrel domain"/>
    <property type="match status" value="1"/>
</dbReference>
<dbReference type="SUPFAM" id="SSF50346">
    <property type="entry name" value="PRC-barrel domain"/>
    <property type="match status" value="1"/>
</dbReference>
<feature type="domain" description="PRC-barrel" evidence="1">
    <location>
        <begin position="8"/>
        <end position="51"/>
    </location>
</feature>
<gene>
    <name evidence="2" type="ORF">KDA_32730</name>
</gene>
<dbReference type="OrthoDB" id="160165at2"/>
<dbReference type="Proteomes" id="UP000287171">
    <property type="component" value="Unassembled WGS sequence"/>
</dbReference>
<comment type="caution">
    <text evidence="2">The sequence shown here is derived from an EMBL/GenBank/DDBJ whole genome shotgun (WGS) entry which is preliminary data.</text>
</comment>
<evidence type="ECO:0000313" key="3">
    <source>
        <dbReference type="Proteomes" id="UP000287171"/>
    </source>
</evidence>
<dbReference type="AlphaFoldDB" id="A0A402B8Y8"/>
<evidence type="ECO:0000259" key="1">
    <source>
        <dbReference type="Pfam" id="PF05239"/>
    </source>
</evidence>
<accession>A0A402B8Y8</accession>
<proteinExistence type="predicted"/>
<sequence>MQATPTTKKWSDIKGLAAVTMDMGKRVGTIDDFYLDIQTHIVPGFVVKTGLIGHRSMLTNAIQGIGDDALTFTNEDALIKEGDEPILKSAFKGRDILGYRVLSEGGTVVGTLGNIILSINLPQGIMVTGYELTGGLRERFSNRYPTFTIQQIVRYGQDVLVVPDAVAVELMK</sequence>
<reference evidence="3" key="1">
    <citation type="submission" date="2018-12" db="EMBL/GenBank/DDBJ databases">
        <title>Tengunoibacter tsumagoiensis gen. nov., sp. nov., Dictyobacter kobayashii sp. nov., D. alpinus sp. nov., and D. joshuensis sp. nov. and description of Dictyobacteraceae fam. nov. within the order Ktedonobacterales isolated from Tengu-no-mugimeshi.</title>
        <authorList>
            <person name="Wang C.M."/>
            <person name="Zheng Y."/>
            <person name="Sakai Y."/>
            <person name="Toyoda A."/>
            <person name="Minakuchi Y."/>
            <person name="Abe K."/>
            <person name="Yokota A."/>
            <person name="Yabe S."/>
        </authorList>
    </citation>
    <scope>NUCLEOTIDE SEQUENCE [LARGE SCALE GENOMIC DNA]</scope>
    <source>
        <strain evidence="3">Uno16</strain>
    </source>
</reference>
<dbReference type="RefSeq" id="WP_126628077.1">
    <property type="nucleotide sequence ID" value="NZ_BIFT01000001.1"/>
</dbReference>
<evidence type="ECO:0000313" key="2">
    <source>
        <dbReference type="EMBL" id="GCE27789.1"/>
    </source>
</evidence>
<keyword evidence="3" id="KW-1185">Reference proteome</keyword>
<name>A0A402B8Y8_9CHLR</name>
<dbReference type="InterPro" id="IPR027275">
    <property type="entry name" value="PRC-brl_dom"/>
</dbReference>
<dbReference type="EMBL" id="BIFT01000001">
    <property type="protein sequence ID" value="GCE27789.1"/>
    <property type="molecule type" value="Genomic_DNA"/>
</dbReference>
<protein>
    <recommendedName>
        <fullName evidence="1">PRC-barrel domain-containing protein</fullName>
    </recommendedName>
</protein>